<keyword evidence="14" id="KW-1185">Reference proteome</keyword>
<dbReference type="InParanoid" id="A9VAJ4"/>
<dbReference type="PANTHER" id="PTHR45905:SF1">
    <property type="entry name" value="GOLGI-LOCALIZED, GAMMA-ADAPTIN EAR CONTAINING, ARF BINDING PROTEIN"/>
    <property type="match status" value="1"/>
</dbReference>
<dbReference type="EMBL" id="CH991573">
    <property type="protein sequence ID" value="EDQ85495.1"/>
    <property type="molecule type" value="Genomic_DNA"/>
</dbReference>
<keyword evidence="7" id="KW-0653">Protein transport</keyword>
<gene>
    <name evidence="13" type="ORF">MONBRDRAFT_34260</name>
</gene>
<accession>A9VAJ4</accession>
<evidence type="ECO:0000256" key="6">
    <source>
        <dbReference type="ARBA" id="ARBA00022843"/>
    </source>
</evidence>
<dbReference type="eggNOG" id="KOG1086">
    <property type="taxonomic scope" value="Eukaryota"/>
</dbReference>
<protein>
    <recommendedName>
        <fullName evidence="15">VHS domain-containing protein</fullName>
    </recommendedName>
</protein>
<dbReference type="SMART" id="SM00288">
    <property type="entry name" value="VHS"/>
    <property type="match status" value="1"/>
</dbReference>
<name>A9VAJ4_MONBE</name>
<dbReference type="InterPro" id="IPR041198">
    <property type="entry name" value="GGA_N-GAT"/>
</dbReference>
<dbReference type="GO" id="GO:0005802">
    <property type="term" value="C:trans-Golgi network"/>
    <property type="evidence" value="ECO:0000318"/>
    <property type="project" value="GO_Central"/>
</dbReference>
<evidence type="ECO:0000259" key="10">
    <source>
        <dbReference type="PROSITE" id="PS50179"/>
    </source>
</evidence>
<dbReference type="GeneID" id="5894984"/>
<feature type="domain" description="GAE" evidence="11">
    <location>
        <begin position="411"/>
        <end position="530"/>
    </location>
</feature>
<evidence type="ECO:0000256" key="4">
    <source>
        <dbReference type="ARBA" id="ARBA00022448"/>
    </source>
</evidence>
<dbReference type="InterPro" id="IPR013041">
    <property type="entry name" value="Clathrin_app_Ig-like_sf"/>
</dbReference>
<keyword evidence="5" id="KW-0967">Endosome</keyword>
<dbReference type="SUPFAM" id="SSF89009">
    <property type="entry name" value="GAT-like domain"/>
    <property type="match status" value="1"/>
</dbReference>
<dbReference type="PROSITE" id="PS50180">
    <property type="entry name" value="GAE"/>
    <property type="match status" value="1"/>
</dbReference>
<evidence type="ECO:0000313" key="13">
    <source>
        <dbReference type="EMBL" id="EDQ85495.1"/>
    </source>
</evidence>
<dbReference type="Gene3D" id="1.25.40.90">
    <property type="match status" value="1"/>
</dbReference>
<dbReference type="RefSeq" id="XP_001749686.1">
    <property type="nucleotide sequence ID" value="XM_001749634.1"/>
</dbReference>
<dbReference type="FunCoup" id="A9VAJ4">
    <property type="interactions" value="1241"/>
</dbReference>
<evidence type="ECO:0000256" key="7">
    <source>
        <dbReference type="ARBA" id="ARBA00022927"/>
    </source>
</evidence>
<keyword evidence="6" id="KW-0832">Ubl conjugation</keyword>
<dbReference type="InterPro" id="IPR008153">
    <property type="entry name" value="GAE_dom"/>
</dbReference>
<dbReference type="KEGG" id="mbr:MONBRDRAFT_34260"/>
<dbReference type="Proteomes" id="UP000001357">
    <property type="component" value="Unassembled WGS sequence"/>
</dbReference>
<evidence type="ECO:0008006" key="15">
    <source>
        <dbReference type="Google" id="ProtNLM"/>
    </source>
</evidence>
<comment type="similarity">
    <text evidence="3">Belongs to the GGA protein family.</text>
</comment>
<dbReference type="AlphaFoldDB" id="A9VAJ4"/>
<dbReference type="GO" id="GO:0006893">
    <property type="term" value="P:Golgi to plasma membrane transport"/>
    <property type="evidence" value="ECO:0000318"/>
    <property type="project" value="GO_Central"/>
</dbReference>
<dbReference type="Gene3D" id="2.60.40.1230">
    <property type="match status" value="1"/>
</dbReference>
<evidence type="ECO:0000256" key="3">
    <source>
        <dbReference type="ARBA" id="ARBA00008099"/>
    </source>
</evidence>
<dbReference type="CDD" id="cd03567">
    <property type="entry name" value="VHS_GGA_metazoan"/>
    <property type="match status" value="1"/>
</dbReference>
<dbReference type="PROSITE" id="PS50909">
    <property type="entry name" value="GAT"/>
    <property type="match status" value="1"/>
</dbReference>
<feature type="domain" description="GAT" evidence="12">
    <location>
        <begin position="174"/>
        <end position="299"/>
    </location>
</feature>
<keyword evidence="8" id="KW-0333">Golgi apparatus</keyword>
<reference evidence="13 14" key="1">
    <citation type="journal article" date="2008" name="Nature">
        <title>The genome of the choanoflagellate Monosiga brevicollis and the origin of metazoans.</title>
        <authorList>
            <consortium name="JGI Sequencing"/>
            <person name="King N."/>
            <person name="Westbrook M.J."/>
            <person name="Young S.L."/>
            <person name="Kuo A."/>
            <person name="Abedin M."/>
            <person name="Chapman J."/>
            <person name="Fairclough S."/>
            <person name="Hellsten U."/>
            <person name="Isogai Y."/>
            <person name="Letunic I."/>
            <person name="Marr M."/>
            <person name="Pincus D."/>
            <person name="Putnam N."/>
            <person name="Rokas A."/>
            <person name="Wright K.J."/>
            <person name="Zuzow R."/>
            <person name="Dirks W."/>
            <person name="Good M."/>
            <person name="Goodstein D."/>
            <person name="Lemons D."/>
            <person name="Li W."/>
            <person name="Lyons J.B."/>
            <person name="Morris A."/>
            <person name="Nichols S."/>
            <person name="Richter D.J."/>
            <person name="Salamov A."/>
            <person name="Bork P."/>
            <person name="Lim W.A."/>
            <person name="Manning G."/>
            <person name="Miller W.T."/>
            <person name="McGinnis W."/>
            <person name="Shapiro H."/>
            <person name="Tjian R."/>
            <person name="Grigoriev I.V."/>
            <person name="Rokhsar D."/>
        </authorList>
    </citation>
    <scope>NUCLEOTIDE SEQUENCE [LARGE SCALE GENOMIC DNA]</scope>
    <source>
        <strain evidence="14">MX1 / ATCC 50154</strain>
    </source>
</reference>
<dbReference type="Pfam" id="PF18308">
    <property type="entry name" value="GGA_N-GAT"/>
    <property type="match status" value="1"/>
</dbReference>
<evidence type="ECO:0000256" key="1">
    <source>
        <dbReference type="ARBA" id="ARBA00004150"/>
    </source>
</evidence>
<evidence type="ECO:0000256" key="5">
    <source>
        <dbReference type="ARBA" id="ARBA00022753"/>
    </source>
</evidence>
<dbReference type="Pfam" id="PF02883">
    <property type="entry name" value="Alpha_adaptinC2"/>
    <property type="match status" value="1"/>
</dbReference>
<evidence type="ECO:0000313" key="14">
    <source>
        <dbReference type="Proteomes" id="UP000001357"/>
    </source>
</evidence>
<dbReference type="GO" id="GO:0034394">
    <property type="term" value="P:protein localization to cell surface"/>
    <property type="evidence" value="ECO:0000318"/>
    <property type="project" value="GO_Central"/>
</dbReference>
<proteinExistence type="inferred from homology"/>
<dbReference type="SMART" id="SM00809">
    <property type="entry name" value="Alpha_adaptinC2"/>
    <property type="match status" value="1"/>
</dbReference>
<dbReference type="InterPro" id="IPR004152">
    <property type="entry name" value="GAT_dom"/>
</dbReference>
<evidence type="ECO:0000259" key="12">
    <source>
        <dbReference type="PROSITE" id="PS50909"/>
    </source>
</evidence>
<dbReference type="GO" id="GO:0043130">
    <property type="term" value="F:ubiquitin binding"/>
    <property type="evidence" value="ECO:0007669"/>
    <property type="project" value="InterPro"/>
</dbReference>
<dbReference type="InterPro" id="IPR027422">
    <property type="entry name" value="GGA1-3"/>
</dbReference>
<dbReference type="InterPro" id="IPR002014">
    <property type="entry name" value="VHS_dom"/>
</dbReference>
<keyword evidence="4" id="KW-0813">Transport</keyword>
<dbReference type="SUPFAM" id="SSF48464">
    <property type="entry name" value="ENTH/VHS domain"/>
    <property type="match status" value="1"/>
</dbReference>
<organism evidence="13 14">
    <name type="scientific">Monosiga brevicollis</name>
    <name type="common">Choanoflagellate</name>
    <dbReference type="NCBI Taxonomy" id="81824"/>
    <lineage>
        <taxon>Eukaryota</taxon>
        <taxon>Choanoflagellata</taxon>
        <taxon>Craspedida</taxon>
        <taxon>Salpingoecidae</taxon>
        <taxon>Monosiga</taxon>
    </lineage>
</organism>
<comment type="subcellular location">
    <subcellularLocation>
        <location evidence="2">Early endosome membrane</location>
        <topology evidence="2">Peripheral membrane protein</topology>
    </subcellularLocation>
    <subcellularLocation>
        <location evidence="1">Golgi apparatus</location>
        <location evidence="1">trans-Golgi network membrane</location>
        <topology evidence="1">Peripheral membrane protein</topology>
    </subcellularLocation>
</comment>
<dbReference type="Pfam" id="PF00790">
    <property type="entry name" value="VHS"/>
    <property type="match status" value="1"/>
</dbReference>
<dbReference type="PANTHER" id="PTHR45905">
    <property type="entry name" value="GOLGI-LOCALIZED, GAMMA-ADAPTIN EAR CONTAINING, ARF BINDING PROTEIN"/>
    <property type="match status" value="1"/>
</dbReference>
<dbReference type="Gene3D" id="1.20.5.170">
    <property type="match status" value="1"/>
</dbReference>
<dbReference type="GO" id="GO:0031267">
    <property type="term" value="F:small GTPase binding"/>
    <property type="evidence" value="ECO:0000318"/>
    <property type="project" value="GO_Central"/>
</dbReference>
<dbReference type="GO" id="GO:0035091">
    <property type="term" value="F:phosphatidylinositol binding"/>
    <property type="evidence" value="ECO:0007669"/>
    <property type="project" value="InterPro"/>
</dbReference>
<dbReference type="SUPFAM" id="SSF49348">
    <property type="entry name" value="Clathrin adaptor appendage domain"/>
    <property type="match status" value="1"/>
</dbReference>
<dbReference type="OMA" id="PDNYEPN"/>
<evidence type="ECO:0000256" key="2">
    <source>
        <dbReference type="ARBA" id="ARBA00004220"/>
    </source>
</evidence>
<dbReference type="PROSITE" id="PS50179">
    <property type="entry name" value="VHS"/>
    <property type="match status" value="1"/>
</dbReference>
<evidence type="ECO:0000256" key="8">
    <source>
        <dbReference type="ARBA" id="ARBA00023034"/>
    </source>
</evidence>
<evidence type="ECO:0000259" key="11">
    <source>
        <dbReference type="PROSITE" id="PS50180"/>
    </source>
</evidence>
<feature type="domain" description="VHS" evidence="10">
    <location>
        <begin position="12"/>
        <end position="141"/>
    </location>
</feature>
<dbReference type="GO" id="GO:0031901">
    <property type="term" value="C:early endosome membrane"/>
    <property type="evidence" value="ECO:0007669"/>
    <property type="project" value="UniProtKB-SubCell"/>
</dbReference>
<dbReference type="InterPro" id="IPR008152">
    <property type="entry name" value="Clathrin_a/b/g-adaptin_app_Ig"/>
</dbReference>
<dbReference type="GO" id="GO:0006886">
    <property type="term" value="P:intracellular protein transport"/>
    <property type="evidence" value="ECO:0007669"/>
    <property type="project" value="InterPro"/>
</dbReference>
<dbReference type="InterPro" id="IPR008942">
    <property type="entry name" value="ENTH_VHS"/>
</dbReference>
<evidence type="ECO:0000256" key="9">
    <source>
        <dbReference type="ARBA" id="ARBA00023136"/>
    </source>
</evidence>
<sequence length="532" mass="56765">MAASLEKLLEEATRPEAEAANWDVIKAFCDKILEEDDGPRDACFMLLDKIRSPRLNVALRALDVLEACVQQCGPPMHSIVGRFKFLNECIKMVSPKYHENRPEPVVQRVLSLIQTWARNLPNEPKVKEVYNMLKRQGMAFADSESSPNEHVAVGEGYLGVSQTASERPSPLEHDERQSKMLQRLLQSKDPNDLRKANKLIQKMVRKDQERTERAVTLRGQIDGIQENTKTGLIAFSRVSQKSQNALISILVFSNCTLGALRPAPSCLLDLDFSPTPASAPTNASNGLFDAFGSSAVASPPGSTAAPADPFDLLSGFGGSSAAPAPTPAAPAVASEPQDPFAAFGQLGVDSKPSNAAAVAPAPVAAPASVTNPLDDLLGSSFGANTPAAAAPPAPLDMSQISIDMSSIRSNPSLSPVTLYDKNSVKVMLHFAADSPHPDALVCVVSVLNFNGAPIENILFQAAVPRALQVKLMPASASSVEGHNPMAGAKPVTQVMVIGNPDKKPIKLRFKFSFTLNGQTVDDMGDCAEFPPM</sequence>
<keyword evidence="9" id="KW-0472">Membrane</keyword>
<dbReference type="STRING" id="81824.A9VAJ4"/>